<dbReference type="SMART" id="SM00220">
    <property type="entry name" value="S_TKc"/>
    <property type="match status" value="1"/>
</dbReference>
<dbReference type="AlphaFoldDB" id="A0A8C2NHD8"/>
<comment type="cofactor">
    <cofactor evidence="1">
        <name>Mg(2+)</name>
        <dbReference type="ChEBI" id="CHEBI:18420"/>
    </cofactor>
</comment>
<sequence length="615" mass="70578">MDELHSLDPRRQELLEARFTGVASGSTGSTGSCSVGAKVSKIYQGGNGSSPVRGIPPAIRSPQNSHSHSTPSSSVSFSMCFYVSETDLTMLKLAALESNKNQDLEKKEGRIDDLLRANCDLRRQIDEQQKLLEKYKERLNKCISMSKKLLIEKSTQEKLSSREKSMQDRLRLGHFTTVRHGASFTEQWTDGFAFQNLVKQQEWVNQQREDIERQRKLLAKRKPPTANNSQAPSTNSESKQRKNKAVNGAENDPFVRPNLPQLTLAEYHEQEEIFKLRLGHLKKEEAEIQAELERLERVRNLHIRELKRINNEDNSQFKDHPTLNERYLLYAAVKIHQLNKSWRDEKKENYHKHACREYRIHKELDHPRIVKLYDYFSLDTDTFCTVLEYCEGNDLDFYLKQHKLMSEKEARSIVMQIVNALRYLNEIKPPIIHYDLKPGNILLVDGTACGEIKITDFGLSKIMDDDSYGVDGMDLTSQGAGTYWYLPPECFVVGKEPPKISNKVDVWSVGVIFFQCLYGRKPFGHNQSQQDILQENTILKATDVQFPVKPVVSSEAKAFIRRCLAYRKEDRFDVHQLANDPYLLPHMRRSNSSGNLHMAGLTASPTPPSSSIITY</sequence>
<keyword evidence="5" id="KW-0808">Transferase</keyword>
<feature type="coiled-coil region" evidence="13">
    <location>
        <begin position="278"/>
        <end position="312"/>
    </location>
</feature>
<accession>A0A8C2NHD8</accession>
<organism evidence="16">
    <name type="scientific">Capra hircus</name>
    <name type="common">Goat</name>
    <dbReference type="NCBI Taxonomy" id="9925"/>
    <lineage>
        <taxon>Eukaryota</taxon>
        <taxon>Metazoa</taxon>
        <taxon>Chordata</taxon>
        <taxon>Craniata</taxon>
        <taxon>Vertebrata</taxon>
        <taxon>Euteleostomi</taxon>
        <taxon>Mammalia</taxon>
        <taxon>Eutheria</taxon>
        <taxon>Laurasiatheria</taxon>
        <taxon>Artiodactyla</taxon>
        <taxon>Ruminantia</taxon>
        <taxon>Pecora</taxon>
        <taxon>Bovidae</taxon>
        <taxon>Caprinae</taxon>
        <taxon>Capra</taxon>
    </lineage>
</organism>
<evidence type="ECO:0000256" key="6">
    <source>
        <dbReference type="ARBA" id="ARBA00022741"/>
    </source>
</evidence>
<dbReference type="InterPro" id="IPR008271">
    <property type="entry name" value="Ser/Thr_kinase_AS"/>
</dbReference>
<name>A0A8C2NHD8_CAPHI</name>
<comment type="subcellular location">
    <subcellularLocation>
        <location evidence="2">Nucleus</location>
    </subcellularLocation>
</comment>
<evidence type="ECO:0000259" key="15">
    <source>
        <dbReference type="PROSITE" id="PS50011"/>
    </source>
</evidence>
<evidence type="ECO:0000256" key="4">
    <source>
        <dbReference type="ARBA" id="ARBA00022527"/>
    </source>
</evidence>
<dbReference type="GO" id="GO:0005634">
    <property type="term" value="C:nucleus"/>
    <property type="evidence" value="ECO:0007669"/>
    <property type="project" value="UniProtKB-SubCell"/>
</dbReference>
<feature type="region of interest" description="Disordered" evidence="14">
    <location>
        <begin position="46"/>
        <end position="74"/>
    </location>
</feature>
<feature type="region of interest" description="Disordered" evidence="14">
    <location>
        <begin position="217"/>
        <end position="257"/>
    </location>
</feature>
<evidence type="ECO:0000256" key="1">
    <source>
        <dbReference type="ARBA" id="ARBA00001946"/>
    </source>
</evidence>
<feature type="domain" description="Protein kinase" evidence="15">
    <location>
        <begin position="292"/>
        <end position="583"/>
    </location>
</feature>
<evidence type="ECO:0000256" key="2">
    <source>
        <dbReference type="ARBA" id="ARBA00004123"/>
    </source>
</evidence>
<dbReference type="SUPFAM" id="SSF56112">
    <property type="entry name" value="Protein kinase-like (PK-like)"/>
    <property type="match status" value="1"/>
</dbReference>
<evidence type="ECO:0000256" key="13">
    <source>
        <dbReference type="SAM" id="Coils"/>
    </source>
</evidence>
<keyword evidence="10" id="KW-0539">Nucleus</keyword>
<dbReference type="EC" id="2.7.11.1" evidence="3"/>
<evidence type="ECO:0000256" key="10">
    <source>
        <dbReference type="ARBA" id="ARBA00023242"/>
    </source>
</evidence>
<dbReference type="Pfam" id="PF00069">
    <property type="entry name" value="Pkinase"/>
    <property type="match status" value="1"/>
</dbReference>
<reference evidence="16" key="1">
    <citation type="submission" date="2019-03" db="EMBL/GenBank/DDBJ databases">
        <title>Genome sequencing and reference-guided assembly of Black Bengal Goat (Capra hircus).</title>
        <authorList>
            <person name="Siddiki A.Z."/>
            <person name="Baten A."/>
            <person name="Billah M."/>
            <person name="Alam M.A.U."/>
            <person name="Shawrob K.S.M."/>
            <person name="Saha S."/>
            <person name="Chowdhury M."/>
            <person name="Rahman A.H."/>
            <person name="Stear M."/>
            <person name="Miah G."/>
            <person name="Das G.B."/>
            <person name="Hossain M.M."/>
            <person name="Kumkum M."/>
            <person name="Islam M.S."/>
            <person name="Mollah A.M."/>
            <person name="Ahsan A."/>
            <person name="Tusar F."/>
            <person name="Khan M.K.I."/>
        </authorList>
    </citation>
    <scope>NUCLEOTIDE SEQUENCE [LARGE SCALE GENOMIC DNA]</scope>
</reference>
<evidence type="ECO:0000313" key="16">
    <source>
        <dbReference type="Ensembl" id="ENSCHIP00010004845.1"/>
    </source>
</evidence>
<dbReference type="InterPro" id="IPR000719">
    <property type="entry name" value="Prot_kinase_dom"/>
</dbReference>
<keyword evidence="8" id="KW-0067">ATP-binding</keyword>
<feature type="compositionally biased region" description="Low complexity" evidence="14">
    <location>
        <begin position="61"/>
        <end position="74"/>
    </location>
</feature>
<dbReference type="Gene3D" id="1.10.510.10">
    <property type="entry name" value="Transferase(Phosphotransferase) domain 1"/>
    <property type="match status" value="1"/>
</dbReference>
<evidence type="ECO:0000256" key="7">
    <source>
        <dbReference type="ARBA" id="ARBA00022777"/>
    </source>
</evidence>
<dbReference type="GO" id="GO:0004674">
    <property type="term" value="F:protein serine/threonine kinase activity"/>
    <property type="evidence" value="ECO:0007669"/>
    <property type="project" value="UniProtKB-KW"/>
</dbReference>
<evidence type="ECO:0000256" key="14">
    <source>
        <dbReference type="SAM" id="MobiDB-lite"/>
    </source>
</evidence>
<keyword evidence="7" id="KW-0418">Kinase</keyword>
<evidence type="ECO:0000256" key="3">
    <source>
        <dbReference type="ARBA" id="ARBA00012513"/>
    </source>
</evidence>
<keyword evidence="4" id="KW-0723">Serine/threonine-protein kinase</keyword>
<keyword evidence="9 13" id="KW-0175">Coiled coil</keyword>
<evidence type="ECO:0000256" key="9">
    <source>
        <dbReference type="ARBA" id="ARBA00023054"/>
    </source>
</evidence>
<feature type="compositionally biased region" description="Polar residues" evidence="14">
    <location>
        <begin position="225"/>
        <end position="237"/>
    </location>
</feature>
<proteinExistence type="predicted"/>
<dbReference type="PANTHER" id="PTHR22974:SF22">
    <property type="entry name" value="SERINE_THREONINE-PROTEIN KINASE TOUSLED-LIKE 1"/>
    <property type="match status" value="1"/>
</dbReference>
<evidence type="ECO:0000256" key="11">
    <source>
        <dbReference type="ARBA" id="ARBA00047899"/>
    </source>
</evidence>
<dbReference type="GO" id="GO:0035556">
    <property type="term" value="P:intracellular signal transduction"/>
    <property type="evidence" value="ECO:0007669"/>
    <property type="project" value="TreeGrafter"/>
</dbReference>
<keyword evidence="6" id="KW-0547">Nucleotide-binding</keyword>
<dbReference type="PROSITE" id="PS00108">
    <property type="entry name" value="PROTEIN_KINASE_ST"/>
    <property type="match status" value="1"/>
</dbReference>
<comment type="catalytic activity">
    <reaction evidence="11">
        <text>L-threonyl-[protein] + ATP = O-phospho-L-threonyl-[protein] + ADP + H(+)</text>
        <dbReference type="Rhea" id="RHEA:46608"/>
        <dbReference type="Rhea" id="RHEA-COMP:11060"/>
        <dbReference type="Rhea" id="RHEA-COMP:11605"/>
        <dbReference type="ChEBI" id="CHEBI:15378"/>
        <dbReference type="ChEBI" id="CHEBI:30013"/>
        <dbReference type="ChEBI" id="CHEBI:30616"/>
        <dbReference type="ChEBI" id="CHEBI:61977"/>
        <dbReference type="ChEBI" id="CHEBI:456216"/>
        <dbReference type="EC" id="2.7.11.1"/>
    </reaction>
</comment>
<protein>
    <recommendedName>
        <fullName evidence="3">non-specific serine/threonine protein kinase</fullName>
        <ecNumber evidence="3">2.7.11.1</ecNumber>
    </recommendedName>
</protein>
<dbReference type="PROSITE" id="PS50011">
    <property type="entry name" value="PROTEIN_KINASE_DOM"/>
    <property type="match status" value="1"/>
</dbReference>
<comment type="catalytic activity">
    <reaction evidence="12">
        <text>L-seryl-[protein] + ATP = O-phospho-L-seryl-[protein] + ADP + H(+)</text>
        <dbReference type="Rhea" id="RHEA:17989"/>
        <dbReference type="Rhea" id="RHEA-COMP:9863"/>
        <dbReference type="Rhea" id="RHEA-COMP:11604"/>
        <dbReference type="ChEBI" id="CHEBI:15378"/>
        <dbReference type="ChEBI" id="CHEBI:29999"/>
        <dbReference type="ChEBI" id="CHEBI:30616"/>
        <dbReference type="ChEBI" id="CHEBI:83421"/>
        <dbReference type="ChEBI" id="CHEBI:456216"/>
        <dbReference type="EC" id="2.7.11.1"/>
    </reaction>
</comment>
<evidence type="ECO:0000256" key="5">
    <source>
        <dbReference type="ARBA" id="ARBA00022679"/>
    </source>
</evidence>
<dbReference type="GO" id="GO:0005524">
    <property type="term" value="F:ATP binding"/>
    <property type="evidence" value="ECO:0007669"/>
    <property type="project" value="UniProtKB-KW"/>
</dbReference>
<evidence type="ECO:0000256" key="8">
    <source>
        <dbReference type="ARBA" id="ARBA00022840"/>
    </source>
</evidence>
<dbReference type="GO" id="GO:0007059">
    <property type="term" value="P:chromosome segregation"/>
    <property type="evidence" value="ECO:0007669"/>
    <property type="project" value="TreeGrafter"/>
</dbReference>
<dbReference type="Ensembl" id="ENSCHIT00010006719.1">
    <property type="protein sequence ID" value="ENSCHIP00010004845.1"/>
    <property type="gene ID" value="ENSCHIG00010003282.1"/>
</dbReference>
<dbReference type="FunFam" id="1.10.510.10:FF:000037">
    <property type="entry name" value="Serine/threonine-protein kinase tousled-like 2"/>
    <property type="match status" value="1"/>
</dbReference>
<evidence type="ECO:0000256" key="12">
    <source>
        <dbReference type="ARBA" id="ARBA00048679"/>
    </source>
</evidence>
<reference evidence="16" key="2">
    <citation type="submission" date="2025-08" db="UniProtKB">
        <authorList>
            <consortium name="Ensembl"/>
        </authorList>
    </citation>
    <scope>IDENTIFICATION</scope>
</reference>
<dbReference type="InterPro" id="IPR011009">
    <property type="entry name" value="Kinase-like_dom_sf"/>
</dbReference>
<dbReference type="PANTHER" id="PTHR22974">
    <property type="entry name" value="MIXED LINEAGE PROTEIN KINASE"/>
    <property type="match status" value="1"/>
</dbReference>